<dbReference type="Proteomes" id="UP000198284">
    <property type="component" value="Unassembled WGS sequence"/>
</dbReference>
<gene>
    <name evidence="1" type="ORF">SAMN06265795_104260</name>
</gene>
<organism evidence="1 2">
    <name type="scientific">Noviherbaspirillum humi</name>
    <dbReference type="NCBI Taxonomy" id="1688639"/>
    <lineage>
        <taxon>Bacteria</taxon>
        <taxon>Pseudomonadati</taxon>
        <taxon>Pseudomonadota</taxon>
        <taxon>Betaproteobacteria</taxon>
        <taxon>Burkholderiales</taxon>
        <taxon>Oxalobacteraceae</taxon>
        <taxon>Noviherbaspirillum</taxon>
    </lineage>
</organism>
<evidence type="ECO:0000313" key="2">
    <source>
        <dbReference type="Proteomes" id="UP000198284"/>
    </source>
</evidence>
<keyword evidence="2" id="KW-1185">Reference proteome</keyword>
<proteinExistence type="predicted"/>
<dbReference type="EMBL" id="FZOT01000004">
    <property type="protein sequence ID" value="SNS64381.1"/>
    <property type="molecule type" value="Genomic_DNA"/>
</dbReference>
<dbReference type="AlphaFoldDB" id="A0A239G5K2"/>
<dbReference type="RefSeq" id="WP_143131200.1">
    <property type="nucleotide sequence ID" value="NZ_FZOT01000004.1"/>
</dbReference>
<name>A0A239G5K2_9BURK</name>
<sequence length="81" mass="9167">MIAINADSQARLKHLETLIDSLSMNILEQVSAIEEARATGRSAQRHERLLAVTLETLRYIEQQSDMLKIYIAAIEKASRLD</sequence>
<evidence type="ECO:0000313" key="1">
    <source>
        <dbReference type="EMBL" id="SNS64381.1"/>
    </source>
</evidence>
<reference evidence="1 2" key="1">
    <citation type="submission" date="2017-06" db="EMBL/GenBank/DDBJ databases">
        <authorList>
            <person name="Kim H.J."/>
            <person name="Triplett B.A."/>
        </authorList>
    </citation>
    <scope>NUCLEOTIDE SEQUENCE [LARGE SCALE GENOMIC DNA]</scope>
    <source>
        <strain evidence="1 2">U15</strain>
    </source>
</reference>
<protein>
    <submittedName>
        <fullName evidence="1">Uncharacterized protein</fullName>
    </submittedName>
</protein>
<accession>A0A239G5K2</accession>